<evidence type="ECO:0000313" key="2">
    <source>
        <dbReference type="Proteomes" id="UP000887159"/>
    </source>
</evidence>
<gene>
    <name evidence="1" type="ORF">TNCV_2483021</name>
</gene>
<comment type="caution">
    <text evidence="1">The sequence shown here is derived from an EMBL/GenBank/DDBJ whole genome shotgun (WGS) entry which is preliminary data.</text>
</comment>
<dbReference type="AlphaFoldDB" id="A0A8X6VZM8"/>
<sequence>MFQVFKNNRNFEKLKDHHLDLNTIESLSKILEQIDTKGVFDPCGLGSLMIKVTNSWRVYLEFQPRSAEDPQSDVSWVRSLVPLKIRPAEGSMHVKSFELQVLAKTWCGSLERGCFS</sequence>
<evidence type="ECO:0000313" key="1">
    <source>
        <dbReference type="EMBL" id="GFY25181.1"/>
    </source>
</evidence>
<protein>
    <submittedName>
        <fullName evidence="1">Uncharacterized protein</fullName>
    </submittedName>
</protein>
<keyword evidence="2" id="KW-1185">Reference proteome</keyword>
<name>A0A8X6VZM8_TRICX</name>
<dbReference type="EMBL" id="BMAU01021371">
    <property type="protein sequence ID" value="GFY25181.1"/>
    <property type="molecule type" value="Genomic_DNA"/>
</dbReference>
<reference evidence="1" key="1">
    <citation type="submission" date="2020-08" db="EMBL/GenBank/DDBJ databases">
        <title>Multicomponent nature underlies the extraordinary mechanical properties of spider dragline silk.</title>
        <authorList>
            <person name="Kono N."/>
            <person name="Nakamura H."/>
            <person name="Mori M."/>
            <person name="Yoshida Y."/>
            <person name="Ohtoshi R."/>
            <person name="Malay A.D."/>
            <person name="Moran D.A.P."/>
            <person name="Tomita M."/>
            <person name="Numata K."/>
            <person name="Arakawa K."/>
        </authorList>
    </citation>
    <scope>NUCLEOTIDE SEQUENCE</scope>
</reference>
<proteinExistence type="predicted"/>
<accession>A0A8X6VZM8</accession>
<organism evidence="1 2">
    <name type="scientific">Trichonephila clavipes</name>
    <name type="common">Golden silk orbweaver</name>
    <name type="synonym">Nephila clavipes</name>
    <dbReference type="NCBI Taxonomy" id="2585209"/>
    <lineage>
        <taxon>Eukaryota</taxon>
        <taxon>Metazoa</taxon>
        <taxon>Ecdysozoa</taxon>
        <taxon>Arthropoda</taxon>
        <taxon>Chelicerata</taxon>
        <taxon>Arachnida</taxon>
        <taxon>Araneae</taxon>
        <taxon>Araneomorphae</taxon>
        <taxon>Entelegynae</taxon>
        <taxon>Araneoidea</taxon>
        <taxon>Nephilidae</taxon>
        <taxon>Trichonephila</taxon>
    </lineage>
</organism>
<dbReference type="Proteomes" id="UP000887159">
    <property type="component" value="Unassembled WGS sequence"/>
</dbReference>